<feature type="compositionally biased region" description="Low complexity" evidence="1">
    <location>
        <begin position="1294"/>
        <end position="1303"/>
    </location>
</feature>
<feature type="region of interest" description="Disordered" evidence="1">
    <location>
        <begin position="1290"/>
        <end position="1449"/>
    </location>
</feature>
<dbReference type="InterPro" id="IPR004012">
    <property type="entry name" value="Run_dom"/>
</dbReference>
<feature type="region of interest" description="Disordered" evidence="1">
    <location>
        <begin position="1007"/>
        <end position="1030"/>
    </location>
</feature>
<feature type="compositionally biased region" description="Low complexity" evidence="1">
    <location>
        <begin position="623"/>
        <end position="640"/>
    </location>
</feature>
<accession>A0A5J4NV78</accession>
<feature type="domain" description="RUN" evidence="2">
    <location>
        <begin position="1118"/>
        <end position="1284"/>
    </location>
</feature>
<dbReference type="Pfam" id="PF02759">
    <property type="entry name" value="RUN"/>
    <property type="match status" value="1"/>
</dbReference>
<feature type="region of interest" description="Disordered" evidence="1">
    <location>
        <begin position="359"/>
        <end position="408"/>
    </location>
</feature>
<proteinExistence type="predicted"/>
<feature type="region of interest" description="Disordered" evidence="1">
    <location>
        <begin position="621"/>
        <end position="640"/>
    </location>
</feature>
<keyword evidence="4" id="KW-1185">Reference proteome</keyword>
<sequence length="1541" mass="166856">MSNPLAVHNAYRFCFDGNHNLEFLINKQRHVMIPNELSAHHANIVNNLRSDSLSTFSSPITDPAMSQAPVVSSVWLEQGEYYFDDEFSVPFEASLHEDLPEGIEDPDQTGTRICDPLHLDQSCADSCICTPGDSAESAQHEHLLPSQEYSKQRAEVADPGFEPCVNHIVLKSDIPNHTNPHCANEFYSSNELDANENGVSNHSSCPNQNSVICSHLSGHSGSTSWMEMMMERSCNPELKALLTRVAAAVDYKLAYGEAPQLDSSDNSVLRQLVQERAEEQSNPNLYGLSRSLSQGNLLSAASLAGLRHALDQATKLLPRADPSNPVDELSTLNASAELSLKVGSAGTCSNNNLAEASASKTTTWAQRHSSRESLKRKHLKDKESGVITGTAAQTAPKDYPNQTGNCSDTPWRAMKQASGTLITWNQLKRTLKNKQTIGGVAAVRESRREQHGRMKNDNSGEHCVCRSDDPNVISDTQLLELQARTFTRSRSQPVSTNHYMHRFSGTLLEIFMRAKAEETALPGQYSDESAIKDCTVSSDGLPSTVEQRRIMKFDPTYKPVVFSSQRRSVGCGVDATHMVAEAEKHPLLRGERILPQKLRPSDFSTPPVCRDGQPVRHFGAQFPSTSVPSQTTTTPCATGPTPLRCSSPVWSAGIPLRRTSVTTGPLIYPSFRHSHPRNTVIAAGRPESFGTTRPADQPPTSSDSKSSSVSPEFAACLTASAGPDSPYLAALRADYVADGYSAGWLGNPRASIAYPGLGLLSIPRPSRLTSAAFLSHTLPDLSFLGQAGAEEERKGTPTMPKRMAACRYHSQPANEHCCAKHGCHSFSVGRSVPRCLRSRTCSAGKSRRPRLKAYTFSPDAIDLHPMTATTRPPCQAVRKLSSAPSATIPDLVAGHFNASRPDSESDSYNLSSTRQHKSLLPSALHQSVCKGNRSTSEPDLTSAVFNSTSPVMSKSTADPSYERPNALMSSSSQAYYGWDSNKTSDLFDPHYRPKKSVSFSGQIRQLGLPTGTDKCKDSPASPEPRVIPRNWGLYGQETPLAEFNPRCSPGRNTHQGGEVTRQSDVDVRYHAMVNDVIKAVQETVAYYSTANGTQTETIPSGSTASDPLPYSAVAALGSSGRQPLLAVVGPLTILLCDGLLPPAKPIFMSKPRTRLWQMVEESCRSGMPGRVPYPPVYPSFFTGPLLTGVTYRVLSDAVAQVKAITSVTLEKAKFKAFICACLNAKALPMWLNVVVANDALLGRYYCEDAFVRQCRSTLRGLYADLLTHLEQLLTYPFNLDLSVEARKPLLDPHSSSSKPFGSSAHTTPVPPVTSLASQNSLPLKPNSRSNVPPAVITTRKTQPPPTATVGSSATRPRNSPPLYTSAVGNSPSNVHHYPQHHLPGQRTVTTKSTPARTTRSNTCPVDDSATSGASASSDAKTNDFRYSVQRPSHPSQIPPLTTPASSQVRGRLKTALSSFRRTPIQISVPGASGKPVVTDKLPPTPTATTTSSTNIPMTDSLGRLVTRASDLPTPRRAPVSASANNPRESKLKQPTTVIGPR</sequence>
<dbReference type="InterPro" id="IPR037213">
    <property type="entry name" value="Run_dom_sf"/>
</dbReference>
<protein>
    <recommendedName>
        <fullName evidence="2">RUN domain-containing protein</fullName>
    </recommendedName>
</protein>
<comment type="caution">
    <text evidence="3">The sequence shown here is derived from an EMBL/GenBank/DDBJ whole genome shotgun (WGS) entry which is preliminary data.</text>
</comment>
<organism evidence="3 4">
    <name type="scientific">Paragonimus westermani</name>
    <dbReference type="NCBI Taxonomy" id="34504"/>
    <lineage>
        <taxon>Eukaryota</taxon>
        <taxon>Metazoa</taxon>
        <taxon>Spiralia</taxon>
        <taxon>Lophotrochozoa</taxon>
        <taxon>Platyhelminthes</taxon>
        <taxon>Trematoda</taxon>
        <taxon>Digenea</taxon>
        <taxon>Plagiorchiida</taxon>
        <taxon>Troglotremata</taxon>
        <taxon>Troglotrematidae</taxon>
        <taxon>Paragonimus</taxon>
    </lineage>
</organism>
<dbReference type="Gene3D" id="1.20.58.900">
    <property type="match status" value="1"/>
</dbReference>
<feature type="compositionally biased region" description="Polar residues" evidence="1">
    <location>
        <begin position="1314"/>
        <end position="1330"/>
    </location>
</feature>
<feature type="region of interest" description="Disordered" evidence="1">
    <location>
        <begin position="895"/>
        <end position="963"/>
    </location>
</feature>
<dbReference type="SUPFAM" id="SSF140741">
    <property type="entry name" value="RUN domain-like"/>
    <property type="match status" value="1"/>
</dbReference>
<evidence type="ECO:0000313" key="3">
    <source>
        <dbReference type="EMBL" id="KAA3679463.1"/>
    </source>
</evidence>
<name>A0A5J4NV78_9TREM</name>
<evidence type="ECO:0000259" key="2">
    <source>
        <dbReference type="PROSITE" id="PS50826"/>
    </source>
</evidence>
<reference evidence="3 4" key="1">
    <citation type="journal article" date="2019" name="Gigascience">
        <title>Whole-genome sequence of the oriental lung fluke Paragonimus westermani.</title>
        <authorList>
            <person name="Oey H."/>
            <person name="Zakrzewski M."/>
            <person name="Narain K."/>
            <person name="Devi K.R."/>
            <person name="Agatsuma T."/>
            <person name="Nawaratna S."/>
            <person name="Gobert G.N."/>
            <person name="Jones M.K."/>
            <person name="Ragan M.A."/>
            <person name="McManus D.P."/>
            <person name="Krause L."/>
        </authorList>
    </citation>
    <scope>NUCLEOTIDE SEQUENCE [LARGE SCALE GENOMIC DNA]</scope>
    <source>
        <strain evidence="3 4">IND2009</strain>
    </source>
</reference>
<dbReference type="SMART" id="SM00593">
    <property type="entry name" value="RUN"/>
    <property type="match status" value="1"/>
</dbReference>
<feature type="region of interest" description="Disordered" evidence="1">
    <location>
        <begin position="1466"/>
        <end position="1541"/>
    </location>
</feature>
<feature type="compositionally biased region" description="Polar residues" evidence="1">
    <location>
        <begin position="932"/>
        <end position="958"/>
    </location>
</feature>
<feature type="compositionally biased region" description="Low complexity" evidence="1">
    <location>
        <begin position="1406"/>
        <end position="1419"/>
    </location>
</feature>
<feature type="compositionally biased region" description="Polar residues" evidence="1">
    <location>
        <begin position="1521"/>
        <end position="1541"/>
    </location>
</feature>
<feature type="compositionally biased region" description="Polar residues" evidence="1">
    <location>
        <begin position="1348"/>
        <end position="1357"/>
    </location>
</feature>
<dbReference type="PROSITE" id="PS50826">
    <property type="entry name" value="RUN"/>
    <property type="match status" value="1"/>
</dbReference>
<feature type="region of interest" description="Disordered" evidence="1">
    <location>
        <begin position="684"/>
        <end position="708"/>
    </location>
</feature>
<evidence type="ECO:0000313" key="4">
    <source>
        <dbReference type="Proteomes" id="UP000324629"/>
    </source>
</evidence>
<dbReference type="EMBL" id="QNGE01000731">
    <property type="protein sequence ID" value="KAA3679463.1"/>
    <property type="molecule type" value="Genomic_DNA"/>
</dbReference>
<feature type="compositionally biased region" description="Polar residues" evidence="1">
    <location>
        <begin position="1386"/>
        <end position="1403"/>
    </location>
</feature>
<gene>
    <name evidence="3" type="ORF">DEA37_0005711</name>
</gene>
<evidence type="ECO:0000256" key="1">
    <source>
        <dbReference type="SAM" id="MobiDB-lite"/>
    </source>
</evidence>
<dbReference type="Proteomes" id="UP000324629">
    <property type="component" value="Unassembled WGS sequence"/>
</dbReference>